<reference evidence="4" key="1">
    <citation type="journal article" date="2014" name="Int. J. Syst. Evol. Microbiol.">
        <title>Complete genome sequence of Corynebacterium casei LMG S-19264T (=DSM 44701T), isolated from a smear-ripened cheese.</title>
        <authorList>
            <consortium name="US DOE Joint Genome Institute (JGI-PGF)"/>
            <person name="Walter F."/>
            <person name="Albersmeier A."/>
            <person name="Kalinowski J."/>
            <person name="Ruckert C."/>
        </authorList>
    </citation>
    <scope>NUCLEOTIDE SEQUENCE</scope>
    <source>
        <strain evidence="4">JCM 4346</strain>
    </source>
</reference>
<evidence type="ECO:0000256" key="2">
    <source>
        <dbReference type="SAM" id="MobiDB-lite"/>
    </source>
</evidence>
<evidence type="ECO:0000259" key="3">
    <source>
        <dbReference type="PROSITE" id="PS50160"/>
    </source>
</evidence>
<dbReference type="PROSITE" id="PS50160">
    <property type="entry name" value="DNA_LIGASE_A3"/>
    <property type="match status" value="1"/>
</dbReference>
<dbReference type="AlphaFoldDB" id="A0A918FMX8"/>
<comment type="catalytic activity">
    <reaction evidence="1">
        <text>ATP + (deoxyribonucleotide)n-3'-hydroxyl + 5'-phospho-(deoxyribonucleotide)m = (deoxyribonucleotide)n+m + AMP + diphosphate.</text>
        <dbReference type="EC" id="6.5.1.1"/>
    </reaction>
</comment>
<protein>
    <recommendedName>
        <fullName evidence="3">ATP-dependent DNA ligase family profile domain-containing protein</fullName>
    </recommendedName>
</protein>
<dbReference type="InterPro" id="IPR012310">
    <property type="entry name" value="DNA_ligase_ATP-dep_cent"/>
</dbReference>
<dbReference type="Gene3D" id="3.30.470.30">
    <property type="entry name" value="DNA ligase/mRNA capping enzyme"/>
    <property type="match status" value="1"/>
</dbReference>
<evidence type="ECO:0000313" key="4">
    <source>
        <dbReference type="EMBL" id="GGR56905.1"/>
    </source>
</evidence>
<dbReference type="Pfam" id="PF01068">
    <property type="entry name" value="DNA_ligase_A_M"/>
    <property type="match status" value="1"/>
</dbReference>
<reference evidence="4" key="2">
    <citation type="submission" date="2020-09" db="EMBL/GenBank/DDBJ databases">
        <authorList>
            <person name="Sun Q."/>
            <person name="Ohkuma M."/>
        </authorList>
    </citation>
    <scope>NUCLEOTIDE SEQUENCE</scope>
    <source>
        <strain evidence="4">JCM 4346</strain>
    </source>
</reference>
<accession>A0A918FMX8</accession>
<dbReference type="GO" id="GO:0006310">
    <property type="term" value="P:DNA recombination"/>
    <property type="evidence" value="ECO:0007669"/>
    <property type="project" value="InterPro"/>
</dbReference>
<feature type="region of interest" description="Disordered" evidence="2">
    <location>
        <begin position="207"/>
        <end position="239"/>
    </location>
</feature>
<name>A0A918FMX8_9ACTN</name>
<keyword evidence="5" id="KW-1185">Reference proteome</keyword>
<sequence length="239" mass="26416">MRLRGRGFTARGDPESEIPPAFAFDLLRLSGTDTTSWPYRRRRAARESVFAARRLSAPRVLCPSTTEVGVVREWLTWASVGMEGVVFKRLDDAYRPSVRGWQKYKVRETSEAIVGAITGSLAVPRTLLLGRYDTEGRFQYVGRTTTLAQAAGAAVTGLLAAGRRGHPWTGWSFSAGWGSRETLNVTLVEPELVGEVGVDVARDASGRWRHPARRHRARPDLSPTDIAPPVARRFSSGRQ</sequence>
<evidence type="ECO:0000256" key="1">
    <source>
        <dbReference type="ARBA" id="ARBA00034003"/>
    </source>
</evidence>
<proteinExistence type="predicted"/>
<gene>
    <name evidence="4" type="ORF">GCM10010251_87270</name>
</gene>
<dbReference type="GO" id="GO:0006281">
    <property type="term" value="P:DNA repair"/>
    <property type="evidence" value="ECO:0007669"/>
    <property type="project" value="InterPro"/>
</dbReference>
<evidence type="ECO:0000313" key="5">
    <source>
        <dbReference type="Proteomes" id="UP000658320"/>
    </source>
</evidence>
<dbReference type="GO" id="GO:0005524">
    <property type="term" value="F:ATP binding"/>
    <property type="evidence" value="ECO:0007669"/>
    <property type="project" value="InterPro"/>
</dbReference>
<dbReference type="GO" id="GO:0003910">
    <property type="term" value="F:DNA ligase (ATP) activity"/>
    <property type="evidence" value="ECO:0007669"/>
    <property type="project" value="UniProtKB-EC"/>
</dbReference>
<dbReference type="Gene3D" id="2.40.50.140">
    <property type="entry name" value="Nucleic acid-binding proteins"/>
    <property type="match status" value="1"/>
</dbReference>
<dbReference type="Proteomes" id="UP000658320">
    <property type="component" value="Unassembled WGS sequence"/>
</dbReference>
<dbReference type="InterPro" id="IPR012340">
    <property type="entry name" value="NA-bd_OB-fold"/>
</dbReference>
<dbReference type="EMBL" id="BMSX01000033">
    <property type="protein sequence ID" value="GGR56905.1"/>
    <property type="molecule type" value="Genomic_DNA"/>
</dbReference>
<feature type="domain" description="ATP-dependent DNA ligase family profile" evidence="3">
    <location>
        <begin position="22"/>
        <end position="137"/>
    </location>
</feature>
<organism evidence="4 5">
    <name type="scientific">Streptomyces aurantiogriseus</name>
    <dbReference type="NCBI Taxonomy" id="66870"/>
    <lineage>
        <taxon>Bacteria</taxon>
        <taxon>Bacillati</taxon>
        <taxon>Actinomycetota</taxon>
        <taxon>Actinomycetes</taxon>
        <taxon>Kitasatosporales</taxon>
        <taxon>Streptomycetaceae</taxon>
        <taxon>Streptomyces</taxon>
    </lineage>
</organism>
<dbReference type="SUPFAM" id="SSF56091">
    <property type="entry name" value="DNA ligase/mRNA capping enzyme, catalytic domain"/>
    <property type="match status" value="1"/>
</dbReference>
<feature type="compositionally biased region" description="Basic residues" evidence="2">
    <location>
        <begin position="207"/>
        <end position="217"/>
    </location>
</feature>
<comment type="caution">
    <text evidence="4">The sequence shown here is derived from an EMBL/GenBank/DDBJ whole genome shotgun (WGS) entry which is preliminary data.</text>
</comment>
<dbReference type="RefSeq" id="WP_229911489.1">
    <property type="nucleotide sequence ID" value="NZ_BMSX01000033.1"/>
</dbReference>